<evidence type="ECO:0000313" key="1">
    <source>
        <dbReference type="EMBL" id="CUX34556.1"/>
    </source>
</evidence>
<sequence>MNPSFSKTIVAGLCPLRSLSRCFNSGASR</sequence>
<organism evidence="1 2">
    <name type="scientific">Agrobacterium genomosp. 13 str. CFBP 6927</name>
    <dbReference type="NCBI Taxonomy" id="1183428"/>
    <lineage>
        <taxon>Bacteria</taxon>
        <taxon>Pseudomonadati</taxon>
        <taxon>Pseudomonadota</taxon>
        <taxon>Alphaproteobacteria</taxon>
        <taxon>Hyphomicrobiales</taxon>
        <taxon>Rhizobiaceae</taxon>
        <taxon>Rhizobium/Agrobacterium group</taxon>
        <taxon>Agrobacterium</taxon>
        <taxon>Agrobacterium tumefaciens complex</taxon>
    </lineage>
</organism>
<accession>A0ABP2BK36</accession>
<reference evidence="1 2" key="1">
    <citation type="submission" date="2016-01" db="EMBL/GenBank/DDBJ databases">
        <authorList>
            <person name="Regsiter A."/>
            <person name="william w."/>
        </authorList>
    </citation>
    <scope>NUCLEOTIDE SEQUENCE [LARGE SCALE GENOMIC DNA]</scope>
    <source>
        <strain evidence="1 2">CFBP 6927</strain>
    </source>
</reference>
<protein>
    <submittedName>
        <fullName evidence="1">Uncharacterized protein</fullName>
    </submittedName>
</protein>
<name>A0ABP2BK36_9HYPH</name>
<proteinExistence type="predicted"/>
<dbReference type="Proteomes" id="UP000191812">
    <property type="component" value="Unassembled WGS sequence"/>
</dbReference>
<dbReference type="EMBL" id="FBWH01000025">
    <property type="protein sequence ID" value="CUX34556.1"/>
    <property type="molecule type" value="Genomic_DNA"/>
</dbReference>
<keyword evidence="2" id="KW-1185">Reference proteome</keyword>
<comment type="caution">
    <text evidence="1">The sequence shown here is derived from an EMBL/GenBank/DDBJ whole genome shotgun (WGS) entry which is preliminary data.</text>
</comment>
<gene>
    <name evidence="1" type="ORF">AGR13a_Cc310011</name>
</gene>
<evidence type="ECO:0000313" key="2">
    <source>
        <dbReference type="Proteomes" id="UP000191812"/>
    </source>
</evidence>